<feature type="domain" description="RING-type" evidence="5">
    <location>
        <begin position="64"/>
        <end position="105"/>
    </location>
</feature>
<dbReference type="RefSeq" id="XP_009018592.1">
    <property type="nucleotide sequence ID" value="XM_009020344.1"/>
</dbReference>
<accession>T1G416</accession>
<dbReference type="PROSITE" id="PS50089">
    <property type="entry name" value="ZF_RING_2"/>
    <property type="match status" value="1"/>
</dbReference>
<dbReference type="UniPathway" id="UPA00143"/>
<dbReference type="Pfam" id="PF13639">
    <property type="entry name" value="zf-RING_2"/>
    <property type="match status" value="1"/>
</dbReference>
<gene>
    <name evidence="7" type="primary">20215814</name>
    <name evidence="6" type="ORF">HELRODRAFT_80515</name>
</gene>
<proteinExistence type="predicted"/>
<evidence type="ECO:0000259" key="5">
    <source>
        <dbReference type="PROSITE" id="PS50089"/>
    </source>
</evidence>
<evidence type="ECO:0000313" key="7">
    <source>
        <dbReference type="EnsemblMetazoa" id="HelroP80515"/>
    </source>
</evidence>
<sequence>MQTFDYEKNLKEKVLPEKLVYTNIHGKNINLGIIHYLDVFHRTLANNVRFVLPYFAEKFLHNECVICYEEFVESTLVHKLACNHSFHLECLRLWLHQKSHCPYCRREIKFKWKTIINYVTTTRILDLKLNDLHIYLSTGHMFY</sequence>
<dbReference type="InParanoid" id="T1G416"/>
<dbReference type="OrthoDB" id="8062037at2759"/>
<evidence type="ECO:0000313" key="8">
    <source>
        <dbReference type="Proteomes" id="UP000015101"/>
    </source>
</evidence>
<dbReference type="KEGG" id="hro:HELRODRAFT_80515"/>
<keyword evidence="8" id="KW-1185">Reference proteome</keyword>
<dbReference type="AlphaFoldDB" id="T1G416"/>
<dbReference type="GO" id="GO:0008270">
    <property type="term" value="F:zinc ion binding"/>
    <property type="evidence" value="ECO:0007669"/>
    <property type="project" value="UniProtKB-KW"/>
</dbReference>
<dbReference type="InterPro" id="IPR001841">
    <property type="entry name" value="Znf_RING"/>
</dbReference>
<evidence type="ECO:0000256" key="2">
    <source>
        <dbReference type="ARBA" id="ARBA00022771"/>
    </source>
</evidence>
<dbReference type="EMBL" id="KB096633">
    <property type="protein sequence ID" value="ESO03444.1"/>
    <property type="molecule type" value="Genomic_DNA"/>
</dbReference>
<dbReference type="InterPro" id="IPR013083">
    <property type="entry name" value="Znf_RING/FYVE/PHD"/>
</dbReference>
<organism evidence="7 8">
    <name type="scientific">Helobdella robusta</name>
    <name type="common">Californian leech</name>
    <dbReference type="NCBI Taxonomy" id="6412"/>
    <lineage>
        <taxon>Eukaryota</taxon>
        <taxon>Metazoa</taxon>
        <taxon>Spiralia</taxon>
        <taxon>Lophotrochozoa</taxon>
        <taxon>Annelida</taxon>
        <taxon>Clitellata</taxon>
        <taxon>Hirudinea</taxon>
        <taxon>Rhynchobdellida</taxon>
        <taxon>Glossiphoniidae</taxon>
        <taxon>Helobdella</taxon>
    </lineage>
</organism>
<dbReference type="SUPFAM" id="SSF57850">
    <property type="entry name" value="RING/U-box"/>
    <property type="match status" value="1"/>
</dbReference>
<reference evidence="8" key="1">
    <citation type="submission" date="2012-12" db="EMBL/GenBank/DDBJ databases">
        <authorList>
            <person name="Hellsten U."/>
            <person name="Grimwood J."/>
            <person name="Chapman J.A."/>
            <person name="Shapiro H."/>
            <person name="Aerts A."/>
            <person name="Otillar R.P."/>
            <person name="Terry A.Y."/>
            <person name="Boore J.L."/>
            <person name="Simakov O."/>
            <person name="Marletaz F."/>
            <person name="Cho S.-J."/>
            <person name="Edsinger-Gonzales E."/>
            <person name="Havlak P."/>
            <person name="Kuo D.-H."/>
            <person name="Larsson T."/>
            <person name="Lv J."/>
            <person name="Arendt D."/>
            <person name="Savage R."/>
            <person name="Osoegawa K."/>
            <person name="de Jong P."/>
            <person name="Lindberg D.R."/>
            <person name="Seaver E.C."/>
            <person name="Weisblat D.A."/>
            <person name="Putnam N.H."/>
            <person name="Grigoriev I.V."/>
            <person name="Rokhsar D.S."/>
        </authorList>
    </citation>
    <scope>NUCLEOTIDE SEQUENCE</scope>
</reference>
<dbReference type="CTD" id="20215814"/>
<dbReference type="GO" id="GO:0016567">
    <property type="term" value="P:protein ubiquitination"/>
    <property type="evidence" value="ECO:0007669"/>
    <property type="project" value="UniProtKB-UniPathway"/>
</dbReference>
<dbReference type="FunFam" id="3.30.40.10:FF:000960">
    <property type="entry name" value="Uncharacterized protein"/>
    <property type="match status" value="1"/>
</dbReference>
<dbReference type="STRING" id="6412.T1G416"/>
<dbReference type="GO" id="GO:0061630">
    <property type="term" value="F:ubiquitin protein ligase activity"/>
    <property type="evidence" value="ECO:0000318"/>
    <property type="project" value="GO_Central"/>
</dbReference>
<dbReference type="Gene3D" id="3.30.40.10">
    <property type="entry name" value="Zinc/RING finger domain, C3HC4 (zinc finger)"/>
    <property type="match status" value="1"/>
</dbReference>
<keyword evidence="3" id="KW-0862">Zinc</keyword>
<dbReference type="CDD" id="cd16448">
    <property type="entry name" value="RING-H2"/>
    <property type="match status" value="1"/>
</dbReference>
<dbReference type="PANTHER" id="PTHR22763:SF162">
    <property type="entry name" value="TRANSMEMBRANE E3 UBIQUITIN-PROTEIN LIGASE 1"/>
    <property type="match status" value="1"/>
</dbReference>
<evidence type="ECO:0000256" key="3">
    <source>
        <dbReference type="ARBA" id="ARBA00022833"/>
    </source>
</evidence>
<reference evidence="7" key="3">
    <citation type="submission" date="2015-06" db="UniProtKB">
        <authorList>
            <consortium name="EnsemblMetazoa"/>
        </authorList>
    </citation>
    <scope>IDENTIFICATION</scope>
</reference>
<dbReference type="GeneID" id="20215814"/>
<dbReference type="HOGENOM" id="CLU_123525_0_0_1"/>
<dbReference type="PANTHER" id="PTHR22763">
    <property type="entry name" value="RING ZINC FINGER PROTEIN"/>
    <property type="match status" value="1"/>
</dbReference>
<protein>
    <recommendedName>
        <fullName evidence="5">RING-type domain-containing protein</fullName>
    </recommendedName>
</protein>
<keyword evidence="2 4" id="KW-0863">Zinc-finger</keyword>
<dbReference type="Proteomes" id="UP000015101">
    <property type="component" value="Unassembled WGS sequence"/>
</dbReference>
<dbReference type="eggNOG" id="KOG0800">
    <property type="taxonomic scope" value="Eukaryota"/>
</dbReference>
<evidence type="ECO:0000256" key="1">
    <source>
        <dbReference type="ARBA" id="ARBA00022723"/>
    </source>
</evidence>
<name>T1G416_HELRO</name>
<dbReference type="EMBL" id="AMQM01004691">
    <property type="status" value="NOT_ANNOTATED_CDS"/>
    <property type="molecule type" value="Genomic_DNA"/>
</dbReference>
<dbReference type="EnsemblMetazoa" id="HelroT80515">
    <property type="protein sequence ID" value="HelroP80515"/>
    <property type="gene ID" value="HelroG80515"/>
</dbReference>
<reference evidence="6 8" key="2">
    <citation type="journal article" date="2013" name="Nature">
        <title>Insights into bilaterian evolution from three spiralian genomes.</title>
        <authorList>
            <person name="Simakov O."/>
            <person name="Marletaz F."/>
            <person name="Cho S.J."/>
            <person name="Edsinger-Gonzales E."/>
            <person name="Havlak P."/>
            <person name="Hellsten U."/>
            <person name="Kuo D.H."/>
            <person name="Larsson T."/>
            <person name="Lv J."/>
            <person name="Arendt D."/>
            <person name="Savage R."/>
            <person name="Osoegawa K."/>
            <person name="de Jong P."/>
            <person name="Grimwood J."/>
            <person name="Chapman J.A."/>
            <person name="Shapiro H."/>
            <person name="Aerts A."/>
            <person name="Otillar R.P."/>
            <person name="Terry A.Y."/>
            <person name="Boore J.L."/>
            <person name="Grigoriev I.V."/>
            <person name="Lindberg D.R."/>
            <person name="Seaver E.C."/>
            <person name="Weisblat D.A."/>
            <person name="Putnam N.H."/>
            <person name="Rokhsar D.S."/>
        </authorList>
    </citation>
    <scope>NUCLEOTIDE SEQUENCE</scope>
</reference>
<evidence type="ECO:0000313" key="6">
    <source>
        <dbReference type="EMBL" id="ESO03444.1"/>
    </source>
</evidence>
<evidence type="ECO:0000256" key="4">
    <source>
        <dbReference type="PROSITE-ProRule" id="PRU00175"/>
    </source>
</evidence>
<dbReference type="InterPro" id="IPR050731">
    <property type="entry name" value="HRD1_E3_ubiq-ligases"/>
</dbReference>
<dbReference type="SMART" id="SM00184">
    <property type="entry name" value="RING"/>
    <property type="match status" value="1"/>
</dbReference>
<keyword evidence="1" id="KW-0479">Metal-binding</keyword>